<keyword evidence="1" id="KW-1133">Transmembrane helix</keyword>
<keyword evidence="3" id="KW-1185">Reference proteome</keyword>
<dbReference type="EMBL" id="JACASE010000010">
    <property type="protein sequence ID" value="KAF6431675.1"/>
    <property type="molecule type" value="Genomic_DNA"/>
</dbReference>
<evidence type="ECO:0000313" key="3">
    <source>
        <dbReference type="Proteomes" id="UP000593571"/>
    </source>
</evidence>
<proteinExistence type="predicted"/>
<dbReference type="AlphaFoldDB" id="A0A7J8E8R0"/>
<keyword evidence="1" id="KW-0472">Membrane</keyword>
<comment type="caution">
    <text evidence="2">The sequence shown here is derived from an EMBL/GenBank/DDBJ whole genome shotgun (WGS) entry which is preliminary data.</text>
</comment>
<organism evidence="2 3">
    <name type="scientific">Rousettus aegyptiacus</name>
    <name type="common">Egyptian fruit bat</name>
    <name type="synonym">Pteropus aegyptiacus</name>
    <dbReference type="NCBI Taxonomy" id="9407"/>
    <lineage>
        <taxon>Eukaryota</taxon>
        <taxon>Metazoa</taxon>
        <taxon>Chordata</taxon>
        <taxon>Craniata</taxon>
        <taxon>Vertebrata</taxon>
        <taxon>Euteleostomi</taxon>
        <taxon>Mammalia</taxon>
        <taxon>Eutheria</taxon>
        <taxon>Laurasiatheria</taxon>
        <taxon>Chiroptera</taxon>
        <taxon>Yinpterochiroptera</taxon>
        <taxon>Pteropodoidea</taxon>
        <taxon>Pteropodidae</taxon>
        <taxon>Rousettinae</taxon>
        <taxon>Rousettus</taxon>
    </lineage>
</organism>
<feature type="transmembrane region" description="Helical" evidence="1">
    <location>
        <begin position="71"/>
        <end position="89"/>
    </location>
</feature>
<feature type="transmembrane region" description="Helical" evidence="1">
    <location>
        <begin position="12"/>
        <end position="39"/>
    </location>
</feature>
<evidence type="ECO:0000256" key="1">
    <source>
        <dbReference type="SAM" id="Phobius"/>
    </source>
</evidence>
<keyword evidence="1" id="KW-0812">Transmembrane</keyword>
<feature type="transmembrane region" description="Helical" evidence="1">
    <location>
        <begin position="46"/>
        <end position="65"/>
    </location>
</feature>
<protein>
    <submittedName>
        <fullName evidence="2">Uncharacterized protein</fullName>
    </submittedName>
</protein>
<reference evidence="2 3" key="1">
    <citation type="journal article" date="2020" name="Nature">
        <title>Six reference-quality genomes reveal evolution of bat adaptations.</title>
        <authorList>
            <person name="Jebb D."/>
            <person name="Huang Z."/>
            <person name="Pippel M."/>
            <person name="Hughes G.M."/>
            <person name="Lavrichenko K."/>
            <person name="Devanna P."/>
            <person name="Winkler S."/>
            <person name="Jermiin L.S."/>
            <person name="Skirmuntt E.C."/>
            <person name="Katzourakis A."/>
            <person name="Burkitt-Gray L."/>
            <person name="Ray D.A."/>
            <person name="Sullivan K.A.M."/>
            <person name="Roscito J.G."/>
            <person name="Kirilenko B.M."/>
            <person name="Davalos L.M."/>
            <person name="Corthals A.P."/>
            <person name="Power M.L."/>
            <person name="Jones G."/>
            <person name="Ransome R.D."/>
            <person name="Dechmann D.K.N."/>
            <person name="Locatelli A.G."/>
            <person name="Puechmaille S.J."/>
            <person name="Fedrigo O."/>
            <person name="Jarvis E.D."/>
            <person name="Hiller M."/>
            <person name="Vernes S.C."/>
            <person name="Myers E.W."/>
            <person name="Teeling E.C."/>
        </authorList>
    </citation>
    <scope>NUCLEOTIDE SEQUENCE [LARGE SCALE GENOMIC DNA]</scope>
    <source>
        <strain evidence="2">MRouAeg1</strain>
        <tissue evidence="2">Muscle</tissue>
    </source>
</reference>
<evidence type="ECO:0000313" key="2">
    <source>
        <dbReference type="EMBL" id="KAF6431675.1"/>
    </source>
</evidence>
<name>A0A7J8E8R0_ROUAE</name>
<dbReference type="Proteomes" id="UP000593571">
    <property type="component" value="Unassembled WGS sequence"/>
</dbReference>
<accession>A0A7J8E8R0</accession>
<sequence>MIHSTESDIYVYICVCVCVCVYIMCIYIICVCVCVCVCPPPKFPSIIKYLTLFTPIYLPNLPLVTTNPRSMSISLCFFVTFICCFQLCISHKSDIMWFSTFSVCHISLSMVISRPIHVVTNGSS</sequence>
<gene>
    <name evidence="2" type="ORF">HJG63_008169</name>
</gene>